<protein>
    <submittedName>
        <fullName evidence="1">Uncharacterized protein</fullName>
    </submittedName>
</protein>
<sequence>MSETVSSNPPRTKRLFADFIAAGTASDDFALRAFNIEIRAYERLCGYARTATLKDVTDEGLVLERGEFLRQKLQSLEPDMIPLQTRLL</sequence>
<keyword evidence="2" id="KW-1185">Reference proteome</keyword>
<evidence type="ECO:0000313" key="1">
    <source>
        <dbReference type="EMBL" id="KAL2819267.1"/>
    </source>
</evidence>
<dbReference type="Proteomes" id="UP001610335">
    <property type="component" value="Unassembled WGS sequence"/>
</dbReference>
<dbReference type="EMBL" id="JBFXLS010000078">
    <property type="protein sequence ID" value="KAL2819267.1"/>
    <property type="molecule type" value="Genomic_DNA"/>
</dbReference>
<organism evidence="1 2">
    <name type="scientific">Aspergillus cavernicola</name>
    <dbReference type="NCBI Taxonomy" id="176166"/>
    <lineage>
        <taxon>Eukaryota</taxon>
        <taxon>Fungi</taxon>
        <taxon>Dikarya</taxon>
        <taxon>Ascomycota</taxon>
        <taxon>Pezizomycotina</taxon>
        <taxon>Eurotiomycetes</taxon>
        <taxon>Eurotiomycetidae</taxon>
        <taxon>Eurotiales</taxon>
        <taxon>Aspergillaceae</taxon>
        <taxon>Aspergillus</taxon>
        <taxon>Aspergillus subgen. Nidulantes</taxon>
    </lineage>
</organism>
<name>A0ABR4HX20_9EURO</name>
<reference evidence="1 2" key="1">
    <citation type="submission" date="2024-07" db="EMBL/GenBank/DDBJ databases">
        <title>Section-level genome sequencing and comparative genomics of Aspergillus sections Usti and Cavernicolus.</title>
        <authorList>
            <consortium name="Lawrence Berkeley National Laboratory"/>
            <person name="Nybo J.L."/>
            <person name="Vesth T.C."/>
            <person name="Theobald S."/>
            <person name="Frisvad J.C."/>
            <person name="Larsen T.O."/>
            <person name="Kjaerboelling I."/>
            <person name="Rothschild-Mancinelli K."/>
            <person name="Lyhne E.K."/>
            <person name="Kogle M.E."/>
            <person name="Barry K."/>
            <person name="Clum A."/>
            <person name="Na H."/>
            <person name="Ledsgaard L."/>
            <person name="Lin J."/>
            <person name="Lipzen A."/>
            <person name="Kuo A."/>
            <person name="Riley R."/>
            <person name="Mondo S."/>
            <person name="LaButti K."/>
            <person name="Haridas S."/>
            <person name="Pangalinan J."/>
            <person name="Salamov A.A."/>
            <person name="Simmons B.A."/>
            <person name="Magnuson J.K."/>
            <person name="Chen J."/>
            <person name="Drula E."/>
            <person name="Henrissat B."/>
            <person name="Wiebenga A."/>
            <person name="Lubbers R.J."/>
            <person name="Gomes A.C."/>
            <person name="Makela M.R."/>
            <person name="Stajich J."/>
            <person name="Grigoriev I.V."/>
            <person name="Mortensen U.H."/>
            <person name="De vries R.P."/>
            <person name="Baker S.E."/>
            <person name="Andersen M.R."/>
        </authorList>
    </citation>
    <scope>NUCLEOTIDE SEQUENCE [LARGE SCALE GENOMIC DNA]</scope>
    <source>
        <strain evidence="1 2">CBS 600.67</strain>
    </source>
</reference>
<proteinExistence type="predicted"/>
<gene>
    <name evidence="1" type="ORF">BDW59DRAFT_165130</name>
</gene>
<comment type="caution">
    <text evidence="1">The sequence shown here is derived from an EMBL/GenBank/DDBJ whole genome shotgun (WGS) entry which is preliminary data.</text>
</comment>
<accession>A0ABR4HX20</accession>
<evidence type="ECO:0000313" key="2">
    <source>
        <dbReference type="Proteomes" id="UP001610335"/>
    </source>
</evidence>